<keyword evidence="5" id="KW-1185">Reference proteome</keyword>
<evidence type="ECO:0000256" key="1">
    <source>
        <dbReference type="SAM" id="MobiDB-lite"/>
    </source>
</evidence>
<dbReference type="Proteomes" id="UP000006727">
    <property type="component" value="Chromosome 1"/>
</dbReference>
<protein>
    <recommendedName>
        <fullName evidence="2">HTH three-helical bundle domain-containing protein</fullName>
    </recommendedName>
</protein>
<dbReference type="Gramene" id="Pp3c1_16980V3.2">
    <property type="protein sequence ID" value="Pp3c1_16980V3.2"/>
    <property type="gene ID" value="Pp3c1_16980"/>
</dbReference>
<dbReference type="Gramene" id="Pp3c1_16980V3.4">
    <property type="protein sequence ID" value="Pp3c1_16980V3.4"/>
    <property type="gene ID" value="Pp3c1_16980"/>
</dbReference>
<dbReference type="OrthoDB" id="515857at2759"/>
<dbReference type="AlphaFoldDB" id="A9SBK4"/>
<dbReference type="RefSeq" id="XP_024384681.1">
    <property type="nucleotide sequence ID" value="XM_024528913.2"/>
</dbReference>
<dbReference type="EnsemblPlants" id="Pp3c1_16980V3.1">
    <property type="protein sequence ID" value="Pp3c1_16980V3.1"/>
    <property type="gene ID" value="Pp3c1_16980"/>
</dbReference>
<gene>
    <name evidence="4" type="primary">LOC112286720</name>
    <name evidence="3" type="ORF">PHYPA_000758</name>
</gene>
<dbReference type="Pfam" id="PF25370">
    <property type="entry name" value="HTH_74"/>
    <property type="match status" value="1"/>
</dbReference>
<dbReference type="EnsemblPlants" id="Pp3c1_16980V3.4">
    <property type="protein sequence ID" value="Pp3c1_16980V3.4"/>
    <property type="gene ID" value="Pp3c1_16980"/>
</dbReference>
<sequence length="343" mass="38080">MTEHSQGPAGGLGNGNRNWSVSKHEPLEEDKVMDGSFSSNPLDSSTVSDTDTSKDSELASEKHVGSMALIPQVTQTDNHLEDVSIVPHTNQKLSIEALRERLKDKLKEKLKPKLRRNLKHRQGSPLPVIQWDFNQKVALPNRNEEAIHVENQAYKKIIASDVAPLKVLPAAVKTESEQGVLTVPSSLFSLGKETTGQLIVPNGLKERKKVGKKTSQLSRVNRFADSILQFVGDKSVPEKLIRGALGNNPDISKAIRLLLSEKRLKRLGDGGKGCAYVYVRTDLAESKPNAKELDEVKLSAQAMIIEREFVRELERTFPATNKLDPYAWDRCGRIQGDHLQCDV</sequence>
<dbReference type="PANTHER" id="PTHR34799">
    <property type="entry name" value="OS07G0656300 PROTEIN"/>
    <property type="match status" value="1"/>
</dbReference>
<evidence type="ECO:0000313" key="3">
    <source>
        <dbReference type="EMBL" id="PNR62334.1"/>
    </source>
</evidence>
<dbReference type="Gramene" id="Pp3c1_16980V3.3">
    <property type="protein sequence ID" value="Pp3c1_16980V3.3"/>
    <property type="gene ID" value="Pp3c1_16980"/>
</dbReference>
<name>A9SBK4_PHYPA</name>
<dbReference type="EnsemblPlants" id="Pp3c1_16980V3.3">
    <property type="protein sequence ID" value="Pp3c1_16980V3.3"/>
    <property type="gene ID" value="Pp3c1_16980"/>
</dbReference>
<dbReference type="EnsemblPlants" id="Pp3c1_16980V3.2">
    <property type="protein sequence ID" value="Pp3c1_16980V3.2"/>
    <property type="gene ID" value="Pp3c1_16980"/>
</dbReference>
<dbReference type="PaxDb" id="3218-PP1S63_47V6.1"/>
<dbReference type="InterPro" id="IPR057523">
    <property type="entry name" value="HTH_74"/>
</dbReference>
<evidence type="ECO:0000259" key="2">
    <source>
        <dbReference type="Pfam" id="PF25370"/>
    </source>
</evidence>
<proteinExistence type="predicted"/>
<feature type="compositionally biased region" description="Basic and acidic residues" evidence="1">
    <location>
        <begin position="22"/>
        <end position="33"/>
    </location>
</feature>
<reference evidence="3 5" key="1">
    <citation type="journal article" date="2008" name="Science">
        <title>The Physcomitrella genome reveals evolutionary insights into the conquest of land by plants.</title>
        <authorList>
            <person name="Rensing S."/>
            <person name="Lang D."/>
            <person name="Zimmer A."/>
            <person name="Terry A."/>
            <person name="Salamov A."/>
            <person name="Shapiro H."/>
            <person name="Nishiyama T."/>
            <person name="Perroud P.-F."/>
            <person name="Lindquist E."/>
            <person name="Kamisugi Y."/>
            <person name="Tanahashi T."/>
            <person name="Sakakibara K."/>
            <person name="Fujita T."/>
            <person name="Oishi K."/>
            <person name="Shin-I T."/>
            <person name="Kuroki Y."/>
            <person name="Toyoda A."/>
            <person name="Suzuki Y."/>
            <person name="Hashimoto A."/>
            <person name="Yamaguchi K."/>
            <person name="Sugano A."/>
            <person name="Kohara Y."/>
            <person name="Fujiyama A."/>
            <person name="Anterola A."/>
            <person name="Aoki S."/>
            <person name="Ashton N."/>
            <person name="Barbazuk W.B."/>
            <person name="Barker E."/>
            <person name="Bennetzen J."/>
            <person name="Bezanilla M."/>
            <person name="Blankenship R."/>
            <person name="Cho S.H."/>
            <person name="Dutcher S."/>
            <person name="Estelle M."/>
            <person name="Fawcett J.A."/>
            <person name="Gundlach H."/>
            <person name="Hanada K."/>
            <person name="Heyl A."/>
            <person name="Hicks K.A."/>
            <person name="Hugh J."/>
            <person name="Lohr M."/>
            <person name="Mayer K."/>
            <person name="Melkozernov A."/>
            <person name="Murata T."/>
            <person name="Nelson D."/>
            <person name="Pils B."/>
            <person name="Prigge M."/>
            <person name="Reiss B."/>
            <person name="Renner T."/>
            <person name="Rombauts S."/>
            <person name="Rushton P."/>
            <person name="Sanderfoot A."/>
            <person name="Schween G."/>
            <person name="Shiu S.-H."/>
            <person name="Stueber K."/>
            <person name="Theodoulou F.L."/>
            <person name="Tu H."/>
            <person name="Van de Peer Y."/>
            <person name="Verrier P.J."/>
            <person name="Waters E."/>
            <person name="Wood A."/>
            <person name="Yang L."/>
            <person name="Cove D."/>
            <person name="Cuming A."/>
            <person name="Hasebe M."/>
            <person name="Lucas S."/>
            <person name="Mishler D.B."/>
            <person name="Reski R."/>
            <person name="Grigoriev I."/>
            <person name="Quatrano R.S."/>
            <person name="Boore J.L."/>
        </authorList>
    </citation>
    <scope>NUCLEOTIDE SEQUENCE [LARGE SCALE GENOMIC DNA]</scope>
    <source>
        <strain evidence="4 5">cv. Gransden 2004</strain>
    </source>
</reference>
<dbReference type="GeneID" id="112286720"/>
<reference evidence="3 5" key="2">
    <citation type="journal article" date="2018" name="Plant J.">
        <title>The Physcomitrella patens chromosome-scale assembly reveals moss genome structure and evolution.</title>
        <authorList>
            <person name="Lang D."/>
            <person name="Ullrich K.K."/>
            <person name="Murat F."/>
            <person name="Fuchs J."/>
            <person name="Jenkins J."/>
            <person name="Haas F.B."/>
            <person name="Piednoel M."/>
            <person name="Gundlach H."/>
            <person name="Van Bel M."/>
            <person name="Meyberg R."/>
            <person name="Vives C."/>
            <person name="Morata J."/>
            <person name="Symeonidi A."/>
            <person name="Hiss M."/>
            <person name="Muchero W."/>
            <person name="Kamisugi Y."/>
            <person name="Saleh O."/>
            <person name="Blanc G."/>
            <person name="Decker E.L."/>
            <person name="van Gessel N."/>
            <person name="Grimwood J."/>
            <person name="Hayes R.D."/>
            <person name="Graham S.W."/>
            <person name="Gunter L.E."/>
            <person name="McDaniel S.F."/>
            <person name="Hoernstein S.N.W."/>
            <person name="Larsson A."/>
            <person name="Li F.W."/>
            <person name="Perroud P.F."/>
            <person name="Phillips J."/>
            <person name="Ranjan P."/>
            <person name="Rokshar D.S."/>
            <person name="Rothfels C.J."/>
            <person name="Schneider L."/>
            <person name="Shu S."/>
            <person name="Stevenson D.W."/>
            <person name="Thummler F."/>
            <person name="Tillich M."/>
            <person name="Villarreal Aguilar J.C."/>
            <person name="Widiez T."/>
            <person name="Wong G.K."/>
            <person name="Wymore A."/>
            <person name="Zhang Y."/>
            <person name="Zimmer A.D."/>
            <person name="Quatrano R.S."/>
            <person name="Mayer K.F.X."/>
            <person name="Goodstein D."/>
            <person name="Casacuberta J.M."/>
            <person name="Vandepoele K."/>
            <person name="Reski R."/>
            <person name="Cuming A.C."/>
            <person name="Tuskan G.A."/>
            <person name="Maumus F."/>
            <person name="Salse J."/>
            <person name="Schmutz J."/>
            <person name="Rensing S.A."/>
        </authorList>
    </citation>
    <scope>NUCLEOTIDE SEQUENCE [LARGE SCALE GENOMIC DNA]</scope>
    <source>
        <strain evidence="4 5">cv. Gransden 2004</strain>
    </source>
</reference>
<feature type="compositionally biased region" description="Basic and acidic residues" evidence="1">
    <location>
        <begin position="51"/>
        <end position="64"/>
    </location>
</feature>
<dbReference type="Gramene" id="Pp3c1_16980V3.1">
    <property type="protein sequence ID" value="Pp3c1_16980V3.1"/>
    <property type="gene ID" value="Pp3c1_16980"/>
</dbReference>
<feature type="domain" description="HTH three-helical bundle" evidence="2">
    <location>
        <begin position="220"/>
        <end position="257"/>
    </location>
</feature>
<organism evidence="3">
    <name type="scientific">Physcomitrium patens</name>
    <name type="common">Spreading-leaved earth moss</name>
    <name type="synonym">Physcomitrella patens</name>
    <dbReference type="NCBI Taxonomy" id="3218"/>
    <lineage>
        <taxon>Eukaryota</taxon>
        <taxon>Viridiplantae</taxon>
        <taxon>Streptophyta</taxon>
        <taxon>Embryophyta</taxon>
        <taxon>Bryophyta</taxon>
        <taxon>Bryophytina</taxon>
        <taxon>Bryopsida</taxon>
        <taxon>Funariidae</taxon>
        <taxon>Funariales</taxon>
        <taxon>Funariaceae</taxon>
        <taxon>Physcomitrium</taxon>
    </lineage>
</organism>
<evidence type="ECO:0000313" key="4">
    <source>
        <dbReference type="EnsemblPlants" id="Pp3c1_16980V3.1"/>
    </source>
</evidence>
<dbReference type="EnsemblPlants" id="Pp3c1_16980V3.5">
    <property type="protein sequence ID" value="Pp3c1_16980V3.5"/>
    <property type="gene ID" value="Pp3c1_16980"/>
</dbReference>
<dbReference type="EMBL" id="ABEU02000001">
    <property type="protein sequence ID" value="PNR62334.1"/>
    <property type="molecule type" value="Genomic_DNA"/>
</dbReference>
<dbReference type="Gramene" id="Pp3c1_16980V3.5">
    <property type="protein sequence ID" value="Pp3c1_16980V3.5"/>
    <property type="gene ID" value="Pp3c1_16980"/>
</dbReference>
<reference evidence="4" key="3">
    <citation type="submission" date="2020-12" db="UniProtKB">
        <authorList>
            <consortium name="EnsemblPlants"/>
        </authorList>
    </citation>
    <scope>IDENTIFICATION</scope>
</reference>
<dbReference type="PANTHER" id="PTHR34799:SF2">
    <property type="entry name" value="OS07G0656300 PROTEIN"/>
    <property type="match status" value="1"/>
</dbReference>
<accession>A9SBK4</accession>
<evidence type="ECO:0000313" key="5">
    <source>
        <dbReference type="Proteomes" id="UP000006727"/>
    </source>
</evidence>
<feature type="region of interest" description="Disordered" evidence="1">
    <location>
        <begin position="1"/>
        <end position="65"/>
    </location>
</feature>
<dbReference type="eggNOG" id="ENOG502R37Y">
    <property type="taxonomic scope" value="Eukaryota"/>
</dbReference>